<dbReference type="SUPFAM" id="SSF47413">
    <property type="entry name" value="lambda repressor-like DNA-binding domains"/>
    <property type="match status" value="1"/>
</dbReference>
<dbReference type="Gene3D" id="3.40.50.2300">
    <property type="match status" value="2"/>
</dbReference>
<reference evidence="6 7" key="1">
    <citation type="submission" date="2010-01" db="EMBL/GenBank/DDBJ databases">
        <authorList>
            <person name="Weinstock G."/>
            <person name="Sodergren E."/>
            <person name="Clifton S."/>
            <person name="Fulton L."/>
            <person name="Fulton B."/>
            <person name="Courtney L."/>
            <person name="Fronick C."/>
            <person name="Harrison M."/>
            <person name="Strong C."/>
            <person name="Farmer C."/>
            <person name="Delahaunty K."/>
            <person name="Markovic C."/>
            <person name="Hall O."/>
            <person name="Minx P."/>
            <person name="Tomlinson C."/>
            <person name="Mitreva M."/>
            <person name="Nelson J."/>
            <person name="Hou S."/>
            <person name="Wollam A."/>
            <person name="Pepin K.H."/>
            <person name="Johnson M."/>
            <person name="Bhonagiri V."/>
            <person name="Nash W.E."/>
            <person name="Warren W."/>
            <person name="Chinwalla A."/>
            <person name="Mardis E.R."/>
            <person name="Wilson R.K."/>
        </authorList>
    </citation>
    <scope>NUCLEOTIDE SEQUENCE [LARGE SCALE GENOMIC DNA]</scope>
    <source>
        <strain evidence="6 7">DSM 13479</strain>
    </source>
</reference>
<dbReference type="InterPro" id="IPR028082">
    <property type="entry name" value="Peripla_BP_I"/>
</dbReference>
<dbReference type="SMART" id="SM00354">
    <property type="entry name" value="HTH_LACI"/>
    <property type="match status" value="1"/>
</dbReference>
<keyword evidence="3" id="KW-0238">DNA-binding</keyword>
<dbReference type="Pfam" id="PF00356">
    <property type="entry name" value="LacI"/>
    <property type="match status" value="1"/>
</dbReference>
<keyword evidence="2" id="KW-0805">Transcription regulation</keyword>
<keyword evidence="1" id="KW-0678">Repressor</keyword>
<dbReference type="InterPro" id="IPR000843">
    <property type="entry name" value="HTH_LacI"/>
</dbReference>
<dbReference type="PRINTS" id="PR00036">
    <property type="entry name" value="HTHLACI"/>
</dbReference>
<dbReference type="CDD" id="cd06291">
    <property type="entry name" value="PBP1_Qymf-like"/>
    <property type="match status" value="1"/>
</dbReference>
<name>D3ATH9_9FIRM</name>
<evidence type="ECO:0000256" key="4">
    <source>
        <dbReference type="ARBA" id="ARBA00023163"/>
    </source>
</evidence>
<dbReference type="PROSITE" id="PS50932">
    <property type="entry name" value="HTH_LACI_2"/>
    <property type="match status" value="1"/>
</dbReference>
<dbReference type="PANTHER" id="PTHR30146:SF95">
    <property type="entry name" value="RIBOSE OPERON REPRESSOR"/>
    <property type="match status" value="1"/>
</dbReference>
<feature type="domain" description="HTH lacI-type" evidence="5">
    <location>
        <begin position="15"/>
        <end position="69"/>
    </location>
</feature>
<dbReference type="GO" id="GO:0003700">
    <property type="term" value="F:DNA-binding transcription factor activity"/>
    <property type="evidence" value="ECO:0007669"/>
    <property type="project" value="TreeGrafter"/>
</dbReference>
<evidence type="ECO:0000256" key="3">
    <source>
        <dbReference type="ARBA" id="ARBA00023125"/>
    </source>
</evidence>
<keyword evidence="4" id="KW-0804">Transcription</keyword>
<dbReference type="PANTHER" id="PTHR30146">
    <property type="entry name" value="LACI-RELATED TRANSCRIPTIONAL REPRESSOR"/>
    <property type="match status" value="1"/>
</dbReference>
<sequence length="337" mass="37635">MNSKVNKREIKMAKITINDVAKHAGVSITTVSRVLNNRGYISDATREKVQSSINELGFIPNELARSFFTCSSNLIGLIIPTTANPFFGELTFYIEKQLSKEGYKLFICNSINENENEKEYLRMLQENRVDGIIVGSHNLNIAEYDKLPLKAVSVERVLNDSIPVIQCDNYQGGRIATQTLIHAGCRKILCLSGDFKLNAPANSRYTAHKDCMAEHGLPYHIESIPFTVSNEEKIARITEIMDSCTDIDGVFAGDDILASIVYNYAVQHQITVPERLKIIGFDGTEAIHTIFPALTTIQQPIEFLAEKSVRLLLSLIREERVPPVTTLPVDLYRGGTV</sequence>
<proteinExistence type="predicted"/>
<evidence type="ECO:0000313" key="7">
    <source>
        <dbReference type="Proteomes" id="UP000004968"/>
    </source>
</evidence>
<dbReference type="AlphaFoldDB" id="D3ATH9"/>
<dbReference type="Gene3D" id="1.10.260.40">
    <property type="entry name" value="lambda repressor-like DNA-binding domains"/>
    <property type="match status" value="1"/>
</dbReference>
<dbReference type="EMBL" id="ACIO01000898">
    <property type="protein sequence ID" value="EFC94879.1"/>
    <property type="molecule type" value="Genomic_DNA"/>
</dbReference>
<dbReference type="Pfam" id="PF13377">
    <property type="entry name" value="Peripla_BP_3"/>
    <property type="match status" value="1"/>
</dbReference>
<dbReference type="CDD" id="cd01392">
    <property type="entry name" value="HTH_LacI"/>
    <property type="match status" value="1"/>
</dbReference>
<dbReference type="InterPro" id="IPR046335">
    <property type="entry name" value="LacI/GalR-like_sensor"/>
</dbReference>
<organism evidence="6 7">
    <name type="scientific">Hungatella hathewayi DSM 13479</name>
    <dbReference type="NCBI Taxonomy" id="566550"/>
    <lineage>
        <taxon>Bacteria</taxon>
        <taxon>Bacillati</taxon>
        <taxon>Bacillota</taxon>
        <taxon>Clostridia</taxon>
        <taxon>Lachnospirales</taxon>
        <taxon>Lachnospiraceae</taxon>
        <taxon>Hungatella</taxon>
    </lineage>
</organism>
<gene>
    <name evidence="6" type="ORF">CLOSTHATH_06938</name>
</gene>
<evidence type="ECO:0000256" key="2">
    <source>
        <dbReference type="ARBA" id="ARBA00023015"/>
    </source>
</evidence>
<dbReference type="SUPFAM" id="SSF53822">
    <property type="entry name" value="Periplasmic binding protein-like I"/>
    <property type="match status" value="1"/>
</dbReference>
<evidence type="ECO:0000313" key="6">
    <source>
        <dbReference type="EMBL" id="EFC94879.1"/>
    </source>
</evidence>
<accession>D3ATH9</accession>
<evidence type="ECO:0000259" key="5">
    <source>
        <dbReference type="PROSITE" id="PS50932"/>
    </source>
</evidence>
<protein>
    <submittedName>
        <fullName evidence="6">Transcriptional regulator, LacI family</fullName>
    </submittedName>
</protein>
<comment type="caution">
    <text evidence="6">The sequence shown here is derived from an EMBL/GenBank/DDBJ whole genome shotgun (WGS) entry which is preliminary data.</text>
</comment>
<evidence type="ECO:0000256" key="1">
    <source>
        <dbReference type="ARBA" id="ARBA00022491"/>
    </source>
</evidence>
<dbReference type="GO" id="GO:0000976">
    <property type="term" value="F:transcription cis-regulatory region binding"/>
    <property type="evidence" value="ECO:0007669"/>
    <property type="project" value="TreeGrafter"/>
</dbReference>
<dbReference type="PROSITE" id="PS00356">
    <property type="entry name" value="HTH_LACI_1"/>
    <property type="match status" value="1"/>
</dbReference>
<dbReference type="InterPro" id="IPR010982">
    <property type="entry name" value="Lambda_DNA-bd_dom_sf"/>
</dbReference>
<dbReference type="HOGENOM" id="CLU_037628_6_0_9"/>
<dbReference type="Proteomes" id="UP000004968">
    <property type="component" value="Unassembled WGS sequence"/>
</dbReference>